<sequence>MEDYYCRRNYIPSFGNWEWNDHLRFSHCFESSRIAGYPHDTDLYVTGDLYENDIITPAMIVVPRHRRKREKQGKKGKKANWMMNMKETESPPHELLQFPRPKPKPVDEDLYKIPPELLAKSRKKRGLSFFANWFVPNCLI</sequence>
<reference evidence="2" key="1">
    <citation type="submission" date="2025-08" db="UniProtKB">
        <authorList>
            <consortium name="RefSeq"/>
        </authorList>
    </citation>
    <scope>IDENTIFICATION</scope>
    <source>
        <tissue evidence="2">Young leaves</tissue>
    </source>
</reference>
<organism evidence="1 2">
    <name type="scientific">Cucurbita maxima</name>
    <name type="common">Pumpkin</name>
    <name type="synonym">Winter squash</name>
    <dbReference type="NCBI Taxonomy" id="3661"/>
    <lineage>
        <taxon>Eukaryota</taxon>
        <taxon>Viridiplantae</taxon>
        <taxon>Streptophyta</taxon>
        <taxon>Embryophyta</taxon>
        <taxon>Tracheophyta</taxon>
        <taxon>Spermatophyta</taxon>
        <taxon>Magnoliopsida</taxon>
        <taxon>eudicotyledons</taxon>
        <taxon>Gunneridae</taxon>
        <taxon>Pentapetalae</taxon>
        <taxon>rosids</taxon>
        <taxon>fabids</taxon>
        <taxon>Cucurbitales</taxon>
        <taxon>Cucurbitaceae</taxon>
        <taxon>Cucurbiteae</taxon>
        <taxon>Cucurbita</taxon>
    </lineage>
</organism>
<dbReference type="PANTHER" id="PTHR33699:SF2">
    <property type="entry name" value="PATHOGENIC TYPE III EFFECTOR AVIRULENCE FACTOR AVR AVRRPT-CLEAVAGE: CLEAVAGE SITE PROTEIN-RELATED"/>
    <property type="match status" value="1"/>
</dbReference>
<dbReference type="RefSeq" id="XP_022991206.1">
    <property type="nucleotide sequence ID" value="XM_023135438.1"/>
</dbReference>
<dbReference type="PANTHER" id="PTHR33699">
    <property type="entry name" value="EXPRESSED PROTEIN"/>
    <property type="match status" value="1"/>
</dbReference>
<dbReference type="OrthoDB" id="755325at2759"/>
<protein>
    <submittedName>
        <fullName evidence="2">Uncharacterized protein LOC111487931</fullName>
    </submittedName>
</protein>
<dbReference type="Proteomes" id="UP000504608">
    <property type="component" value="Unplaced"/>
</dbReference>
<evidence type="ECO:0000313" key="1">
    <source>
        <dbReference type="Proteomes" id="UP000504608"/>
    </source>
</evidence>
<gene>
    <name evidence="2" type="primary">LOC111487931</name>
</gene>
<dbReference type="KEGG" id="cmax:111487931"/>
<dbReference type="AlphaFoldDB" id="A0A6J1JQ37"/>
<dbReference type="GeneID" id="111487931"/>
<proteinExistence type="predicted"/>
<name>A0A6J1JQ37_CUCMA</name>
<evidence type="ECO:0000313" key="2">
    <source>
        <dbReference type="RefSeq" id="XP_022991206.1"/>
    </source>
</evidence>
<keyword evidence="1" id="KW-1185">Reference proteome</keyword>
<accession>A0A6J1JQ37</accession>